<dbReference type="PANTHER" id="PTHR43201:SF5">
    <property type="entry name" value="MEDIUM-CHAIN ACYL-COA LIGASE ACSF2, MITOCHONDRIAL"/>
    <property type="match status" value="1"/>
</dbReference>
<dbReference type="RefSeq" id="WP_309792174.1">
    <property type="nucleotide sequence ID" value="NZ_JAVDPW010000001.1"/>
</dbReference>
<evidence type="ECO:0000256" key="2">
    <source>
        <dbReference type="ARBA" id="ARBA00022598"/>
    </source>
</evidence>
<feature type="domain" description="AMP-binding enzyme C-terminal" evidence="4">
    <location>
        <begin position="422"/>
        <end position="498"/>
    </location>
</feature>
<dbReference type="PANTHER" id="PTHR43201">
    <property type="entry name" value="ACYL-COA SYNTHETASE"/>
    <property type="match status" value="1"/>
</dbReference>
<reference evidence="5 6" key="1">
    <citation type="submission" date="2023-07" db="EMBL/GenBank/DDBJ databases">
        <title>Sorghum-associated microbial communities from plants grown in Nebraska, USA.</title>
        <authorList>
            <person name="Schachtman D."/>
        </authorList>
    </citation>
    <scope>NUCLEOTIDE SEQUENCE [LARGE SCALE GENOMIC DNA]</scope>
    <source>
        <strain evidence="5 6">584</strain>
    </source>
</reference>
<dbReference type="InterPro" id="IPR042099">
    <property type="entry name" value="ANL_N_sf"/>
</dbReference>
<accession>A0ABU1JHW8</accession>
<gene>
    <name evidence="5" type="ORF">E9232_000703</name>
</gene>
<dbReference type="Gene3D" id="3.40.50.12780">
    <property type="entry name" value="N-terminal domain of ligase-like"/>
    <property type="match status" value="1"/>
</dbReference>
<dbReference type="InterPro" id="IPR025110">
    <property type="entry name" value="AMP-bd_C"/>
</dbReference>
<organism evidence="5 6">
    <name type="scientific">Inquilinus ginsengisoli</name>
    <dbReference type="NCBI Taxonomy" id="363840"/>
    <lineage>
        <taxon>Bacteria</taxon>
        <taxon>Pseudomonadati</taxon>
        <taxon>Pseudomonadota</taxon>
        <taxon>Alphaproteobacteria</taxon>
        <taxon>Rhodospirillales</taxon>
        <taxon>Rhodospirillaceae</taxon>
        <taxon>Inquilinus</taxon>
    </lineage>
</organism>
<evidence type="ECO:0000313" key="6">
    <source>
        <dbReference type="Proteomes" id="UP001262410"/>
    </source>
</evidence>
<dbReference type="EMBL" id="JAVDPW010000001">
    <property type="protein sequence ID" value="MDR6288204.1"/>
    <property type="molecule type" value="Genomic_DNA"/>
</dbReference>
<evidence type="ECO:0000313" key="5">
    <source>
        <dbReference type="EMBL" id="MDR6288204.1"/>
    </source>
</evidence>
<comment type="caution">
    <text evidence="5">The sequence shown here is derived from an EMBL/GenBank/DDBJ whole genome shotgun (WGS) entry which is preliminary data.</text>
</comment>
<sequence length="510" mass="54917">MTDHTIWAALAAGTDARGLSGLLFARAAAAPDAVAFEFGDEIWTRGRLAAEVEHMARALLAIGLQAGDRIVFHMRSSPELAIGYYACFATGIVAVPMKAELKTAELEALFRRLRPALYIGHPDLHGKVVGIDDEILAPKRRLAINSAAELRAWATRPATAGGLANSVDLDAPAVMLCTSGTTAEPKFVVQSQNTLAHAVAMLVATPLDSEMWMLAPSPMMHMSGLMAVVRSLSVAMPFVLMRRFDADQVLDAIARHRSTYMTGIAYMFSELVEAQKARQHDIGPSRIFVSTGDAVSIELQRRFREVFGVRLHSVWAATEAVGSLAPGPVDGPVSAPSPRAEYRLVDNHGEPVRPGQVGELLLRGPNVTPGYWIAPGTIDSARSNGWFHTGDLMRQDDKGNLWFISRRKELIIRGGSNISPVEVEQVLKSNPAVRDAAVVGVPDAVLGQRVCALVQLAAGYGQADLPDILDHATARLADYKVPEKLLIVVAIPRNTLGKVDRRAASAMVQG</sequence>
<feature type="domain" description="AMP-dependent synthetase/ligase" evidence="3">
    <location>
        <begin position="25"/>
        <end position="372"/>
    </location>
</feature>
<dbReference type="GO" id="GO:0016874">
    <property type="term" value="F:ligase activity"/>
    <property type="evidence" value="ECO:0007669"/>
    <property type="project" value="UniProtKB-KW"/>
</dbReference>
<protein>
    <submittedName>
        <fullName evidence="5">Acyl-CoA synthetase (AMP-forming)/AMP-acid ligase II</fullName>
    </submittedName>
</protein>
<dbReference type="InterPro" id="IPR000873">
    <property type="entry name" value="AMP-dep_synth/lig_dom"/>
</dbReference>
<dbReference type="SUPFAM" id="SSF56801">
    <property type="entry name" value="Acetyl-CoA synthetase-like"/>
    <property type="match status" value="1"/>
</dbReference>
<keyword evidence="6" id="KW-1185">Reference proteome</keyword>
<comment type="similarity">
    <text evidence="1">Belongs to the ATP-dependent AMP-binding enzyme family.</text>
</comment>
<name>A0ABU1JHW8_9PROT</name>
<dbReference type="Pfam" id="PF00501">
    <property type="entry name" value="AMP-binding"/>
    <property type="match status" value="1"/>
</dbReference>
<evidence type="ECO:0000259" key="3">
    <source>
        <dbReference type="Pfam" id="PF00501"/>
    </source>
</evidence>
<dbReference type="Proteomes" id="UP001262410">
    <property type="component" value="Unassembled WGS sequence"/>
</dbReference>
<dbReference type="InterPro" id="IPR045851">
    <property type="entry name" value="AMP-bd_C_sf"/>
</dbReference>
<evidence type="ECO:0000256" key="1">
    <source>
        <dbReference type="ARBA" id="ARBA00006432"/>
    </source>
</evidence>
<dbReference type="Pfam" id="PF13193">
    <property type="entry name" value="AMP-binding_C"/>
    <property type="match status" value="1"/>
</dbReference>
<keyword evidence="2 5" id="KW-0436">Ligase</keyword>
<proteinExistence type="inferred from homology"/>
<dbReference type="Gene3D" id="3.30.300.30">
    <property type="match status" value="1"/>
</dbReference>
<evidence type="ECO:0000259" key="4">
    <source>
        <dbReference type="Pfam" id="PF13193"/>
    </source>
</evidence>